<dbReference type="Proteomes" id="UP000053841">
    <property type="component" value="Unassembled WGS sequence"/>
</dbReference>
<dbReference type="InterPro" id="IPR029063">
    <property type="entry name" value="SAM-dependent_MTases_sf"/>
</dbReference>
<dbReference type="SUPFAM" id="SSF56801">
    <property type="entry name" value="Acetyl-CoA synthetase-like"/>
    <property type="match status" value="1"/>
</dbReference>
<dbReference type="STRING" id="930089.W6XV86"/>
<keyword evidence="3" id="KW-1185">Reference proteome</keyword>
<dbReference type="RefSeq" id="XP_007719031.1">
    <property type="nucleotide sequence ID" value="XM_007720841.1"/>
</dbReference>
<gene>
    <name evidence="2" type="ORF">COCCADRAFT_113692</name>
</gene>
<dbReference type="SUPFAM" id="SSF53335">
    <property type="entry name" value="S-adenosyl-L-methionine-dependent methyltransferases"/>
    <property type="match status" value="1"/>
</dbReference>
<dbReference type="GO" id="GO:0031177">
    <property type="term" value="F:phosphopantetheine binding"/>
    <property type="evidence" value="ECO:0007669"/>
    <property type="project" value="TreeGrafter"/>
</dbReference>
<dbReference type="InterPro" id="IPR013217">
    <property type="entry name" value="Methyltransf_12"/>
</dbReference>
<dbReference type="InterPro" id="IPR045851">
    <property type="entry name" value="AMP-bd_C_sf"/>
</dbReference>
<dbReference type="eggNOG" id="KOG1178">
    <property type="taxonomic scope" value="Eukaryota"/>
</dbReference>
<accession>W6XV86</accession>
<dbReference type="GeneID" id="19144678"/>
<reference evidence="2 3" key="1">
    <citation type="journal article" date="2013" name="PLoS Genet.">
        <title>Comparative genome structure, secondary metabolite, and effector coding capacity across Cochliobolus pathogens.</title>
        <authorList>
            <person name="Condon B.J."/>
            <person name="Leng Y."/>
            <person name="Wu D."/>
            <person name="Bushley K.E."/>
            <person name="Ohm R.A."/>
            <person name="Otillar R."/>
            <person name="Martin J."/>
            <person name="Schackwitz W."/>
            <person name="Grimwood J."/>
            <person name="MohdZainudin N."/>
            <person name="Xue C."/>
            <person name="Wang R."/>
            <person name="Manning V.A."/>
            <person name="Dhillon B."/>
            <person name="Tu Z.J."/>
            <person name="Steffenson B.J."/>
            <person name="Salamov A."/>
            <person name="Sun H."/>
            <person name="Lowry S."/>
            <person name="LaButti K."/>
            <person name="Han J."/>
            <person name="Copeland A."/>
            <person name="Lindquist E."/>
            <person name="Barry K."/>
            <person name="Schmutz J."/>
            <person name="Baker S.E."/>
            <person name="Ciuffetti L.M."/>
            <person name="Grigoriev I.V."/>
            <person name="Zhong S."/>
            <person name="Turgeon B.G."/>
        </authorList>
    </citation>
    <scope>NUCLEOTIDE SEQUENCE [LARGE SCALE GENOMIC DNA]</scope>
    <source>
        <strain evidence="2 3">26-R-13</strain>
    </source>
</reference>
<dbReference type="EMBL" id="KI965233">
    <property type="protein sequence ID" value="EUC26664.1"/>
    <property type="molecule type" value="Genomic_DNA"/>
</dbReference>
<protein>
    <recommendedName>
        <fullName evidence="1">Methyltransferase type 12 domain-containing protein</fullName>
    </recommendedName>
</protein>
<evidence type="ECO:0000313" key="3">
    <source>
        <dbReference type="Proteomes" id="UP000053841"/>
    </source>
</evidence>
<dbReference type="KEGG" id="bze:COCCADRAFT_113692"/>
<sequence>MQIKLRGHRIELGEVEHAMLTYGAVRDVAVVVREQQSEEIEMVGFVTARSDDSTGQNQANDQVEVWETHFEESTYADIKAIGQSAIGHDFMGWTSMYDGNEINKTDMQEWLDDTMRTLLDSQTPGRVLEIGTGTGMILFNLGEGLQSYVGLDPSKSAAAFVNNAIQSIPSLVDRAKVHVGTATDVGRFDELHPDLVIVNSVSQYFPTPEYLKEVVDTLVSIRGVKRLFFGDVRSYATNRQFLAARALHTLDAKANRYNVLKKIAEMEECEEELLIDPAFFTELTCRLPYRVKHVEILPKRMQATNELSAYRYAAVIHVRDTDEPAQYAHPINQDSWIDFVASRLDRLSLLRLLQNASGSRPIAISNIPYSKTITEKHIVMSLDDMDNDVGADGQRVLDGPAWISAVRSRAESCASLSATDIVQLGEQAGFRVELSWARQWSQKGGLDAVFHHYPSTKEGARVMIQFPTDYKGRVSARFTNRPLRKVQNRQLETQIRERLQTVLPPYMIP</sequence>
<dbReference type="AlphaFoldDB" id="W6XV86"/>
<evidence type="ECO:0000259" key="1">
    <source>
        <dbReference type="Pfam" id="PF08242"/>
    </source>
</evidence>
<dbReference type="GO" id="GO:0044550">
    <property type="term" value="P:secondary metabolite biosynthetic process"/>
    <property type="evidence" value="ECO:0007669"/>
    <property type="project" value="TreeGrafter"/>
</dbReference>
<dbReference type="PANTHER" id="PTHR45527">
    <property type="entry name" value="NONRIBOSOMAL PEPTIDE SYNTHETASE"/>
    <property type="match status" value="1"/>
</dbReference>
<dbReference type="CDD" id="cd02440">
    <property type="entry name" value="AdoMet_MTases"/>
    <property type="match status" value="1"/>
</dbReference>
<name>W6XV86_COCC2</name>
<dbReference type="Gene3D" id="3.40.50.150">
    <property type="entry name" value="Vaccinia Virus protein VP39"/>
    <property type="match status" value="1"/>
</dbReference>
<feature type="domain" description="Methyltransferase type 12" evidence="1">
    <location>
        <begin position="128"/>
        <end position="216"/>
    </location>
</feature>
<dbReference type="OrthoDB" id="416786at2759"/>
<dbReference type="GO" id="GO:0043041">
    <property type="term" value="P:amino acid activation for nonribosomal peptide biosynthetic process"/>
    <property type="evidence" value="ECO:0007669"/>
    <property type="project" value="TreeGrafter"/>
</dbReference>
<dbReference type="GO" id="GO:0005737">
    <property type="term" value="C:cytoplasm"/>
    <property type="evidence" value="ECO:0007669"/>
    <property type="project" value="TreeGrafter"/>
</dbReference>
<dbReference type="Pfam" id="PF08242">
    <property type="entry name" value="Methyltransf_12"/>
    <property type="match status" value="1"/>
</dbReference>
<dbReference type="Gene3D" id="3.30.300.30">
    <property type="match status" value="1"/>
</dbReference>
<dbReference type="HOGENOM" id="CLU_488329_0_0_1"/>
<feature type="non-terminal residue" evidence="2">
    <location>
        <position position="509"/>
    </location>
</feature>
<proteinExistence type="predicted"/>
<organism evidence="2 3">
    <name type="scientific">Cochliobolus carbonum (strain 26-R-13)</name>
    <name type="common">Maize leaf spot fungus</name>
    <name type="synonym">Bipolaris zeicola</name>
    <dbReference type="NCBI Taxonomy" id="930089"/>
    <lineage>
        <taxon>Eukaryota</taxon>
        <taxon>Fungi</taxon>
        <taxon>Dikarya</taxon>
        <taxon>Ascomycota</taxon>
        <taxon>Pezizomycotina</taxon>
        <taxon>Dothideomycetes</taxon>
        <taxon>Pleosporomycetidae</taxon>
        <taxon>Pleosporales</taxon>
        <taxon>Pleosporineae</taxon>
        <taxon>Pleosporaceae</taxon>
        <taxon>Bipolaris</taxon>
    </lineage>
</organism>
<evidence type="ECO:0000313" key="2">
    <source>
        <dbReference type="EMBL" id="EUC26664.1"/>
    </source>
</evidence>
<dbReference type="PANTHER" id="PTHR45527:SF1">
    <property type="entry name" value="FATTY ACID SYNTHASE"/>
    <property type="match status" value="1"/>
</dbReference>